<dbReference type="PIRSF" id="PIRSF001084">
    <property type="entry name" value="B-galactosidase"/>
    <property type="match status" value="1"/>
</dbReference>
<evidence type="ECO:0000313" key="11">
    <source>
        <dbReference type="EMBL" id="MEF3365868.1"/>
    </source>
</evidence>
<evidence type="ECO:0000256" key="7">
    <source>
        <dbReference type="ARBA" id="ARBA00023295"/>
    </source>
</evidence>
<evidence type="ECO:0000256" key="8">
    <source>
        <dbReference type="PIRNR" id="PIRNR001084"/>
    </source>
</evidence>
<dbReference type="Pfam" id="PF08532">
    <property type="entry name" value="Glyco_hydro_42M"/>
    <property type="match status" value="1"/>
</dbReference>
<dbReference type="Gene3D" id="2.60.40.1180">
    <property type="entry name" value="Golgi alpha-mannosidase II"/>
    <property type="match status" value="1"/>
</dbReference>
<reference evidence="11 12" key="1">
    <citation type="submission" date="2024-02" db="EMBL/GenBank/DDBJ databases">
        <authorList>
            <person name="Grouzdev D."/>
        </authorList>
    </citation>
    <scope>NUCLEOTIDE SEQUENCE [LARGE SCALE GENOMIC DNA]</scope>
    <source>
        <strain evidence="11 12">9N</strain>
    </source>
</reference>
<keyword evidence="7 8" id="KW-0326">Glycosidase</keyword>
<dbReference type="PANTHER" id="PTHR36447">
    <property type="entry name" value="BETA-GALACTOSIDASE GANA"/>
    <property type="match status" value="1"/>
</dbReference>
<evidence type="ECO:0000256" key="6">
    <source>
        <dbReference type="ARBA" id="ARBA00022833"/>
    </source>
</evidence>
<gene>
    <name evidence="11" type="ORF">V3H18_04900</name>
</gene>
<dbReference type="InterPro" id="IPR017853">
    <property type="entry name" value="GH"/>
</dbReference>
<dbReference type="SUPFAM" id="SSF51445">
    <property type="entry name" value="(Trans)glycosidases"/>
    <property type="match status" value="1"/>
</dbReference>
<dbReference type="InterPro" id="IPR013738">
    <property type="entry name" value="Beta_galactosidase_Trimer"/>
</dbReference>
<comment type="catalytic activity">
    <reaction evidence="1 8">
        <text>Hydrolysis of terminal non-reducing beta-D-galactose residues in beta-D-galactosides.</text>
        <dbReference type="EC" id="3.2.1.23"/>
    </reaction>
</comment>
<name>A0ABU7XET1_9HYPH</name>
<evidence type="ECO:0000256" key="5">
    <source>
        <dbReference type="ARBA" id="ARBA00022801"/>
    </source>
</evidence>
<evidence type="ECO:0000313" key="12">
    <source>
        <dbReference type="Proteomes" id="UP001350748"/>
    </source>
</evidence>
<sequence length="659" mass="73146">MTVSPMKSQTLGVCYYPEHWPPSRWAEDAAMMKALGLTFVRIGEFSWSRLEPAPGVYEFDWLLRAIDVLHAAGLKIVLGTPTATPPKWLVDKMPDMLALDAQGRPRAFGSRRHYCFSHEGYARECDRIVERLAKAFGSHPAVAAWQTDNEFGCHDTVESYSDAAREAFRKWCAAKYGAVDALNKAWGNVFWSMEVQSFDEIELPNLTVTEANPSHLLDFQRFSSDQVAAFNRRQTEIIRRHSQGRDILHNFMGAFFAFDHYALSKDLDVAAWDSYPLGFLERSPNDEAFKLRYMRVGDPDFQAFHHDLYRACGNGRWQVMEQQPGAVNWAPWNPAPAKGAVRLWTFEAFAAGAETVSYFRWRQAPFAQEQMHEGLLLPNSEPNAAYDEVAQVSKELAALGARVETARAPIALIFDYESAWAWRLEPQGENFSYPELVFAYYRALRRAGLSIDLVPPTAEAIADRKLILAPALFAPSRAFVDALAASGATTLIGPRAGSKTADFQIAPDLPPGVLGDLLDIRVQRVESLRPGAEIAIGDDGAFERWREFVQTGANASIELSSIDGAAALTRRGDAFYLAGWPDEALLKNVLRRALAAADIPVLDLPEDIRVRDNGTMRYLFNYGPDATDISALVGDAKLLLGDRLIEACGVAAFNVAPGS</sequence>
<dbReference type="InterPro" id="IPR013780">
    <property type="entry name" value="Glyco_hydro_b"/>
</dbReference>
<keyword evidence="12" id="KW-1185">Reference proteome</keyword>
<dbReference type="InterPro" id="IPR029062">
    <property type="entry name" value="Class_I_gatase-like"/>
</dbReference>
<feature type="domain" description="Glycoside hydrolase family 42 N-terminal" evidence="9">
    <location>
        <begin position="14"/>
        <end position="398"/>
    </location>
</feature>
<evidence type="ECO:0000259" key="10">
    <source>
        <dbReference type="Pfam" id="PF08532"/>
    </source>
</evidence>
<keyword evidence="6" id="KW-0862">Zinc</keyword>
<dbReference type="Pfam" id="PF02449">
    <property type="entry name" value="Glyco_hydro_42"/>
    <property type="match status" value="1"/>
</dbReference>
<protein>
    <recommendedName>
        <fullName evidence="3 8">Beta-galactosidase</fullName>
        <shortName evidence="8">Beta-gal</shortName>
        <ecNumber evidence="3 8">3.2.1.23</ecNumber>
    </recommendedName>
</protein>
<dbReference type="InterPro" id="IPR003476">
    <property type="entry name" value="Glyco_hydro_42"/>
</dbReference>
<comment type="caution">
    <text evidence="11">The sequence shown here is derived from an EMBL/GenBank/DDBJ whole genome shotgun (WGS) entry which is preliminary data.</text>
</comment>
<dbReference type="Gene3D" id="3.20.20.80">
    <property type="entry name" value="Glycosidases"/>
    <property type="match status" value="1"/>
</dbReference>
<evidence type="ECO:0000256" key="4">
    <source>
        <dbReference type="ARBA" id="ARBA00022723"/>
    </source>
</evidence>
<dbReference type="CDD" id="cd03143">
    <property type="entry name" value="A4_beta-galactosidase_middle_domain"/>
    <property type="match status" value="1"/>
</dbReference>
<feature type="domain" description="Beta-galactosidase trimerisation" evidence="10">
    <location>
        <begin position="409"/>
        <end position="599"/>
    </location>
</feature>
<dbReference type="EMBL" id="JAZHYN010000009">
    <property type="protein sequence ID" value="MEF3365868.1"/>
    <property type="molecule type" value="Genomic_DNA"/>
</dbReference>
<dbReference type="InterPro" id="IPR013529">
    <property type="entry name" value="Glyco_hydro_42_N"/>
</dbReference>
<organism evidence="11 12">
    <name type="scientific">Methylocystis borbori</name>
    <dbReference type="NCBI Taxonomy" id="3118750"/>
    <lineage>
        <taxon>Bacteria</taxon>
        <taxon>Pseudomonadati</taxon>
        <taxon>Pseudomonadota</taxon>
        <taxon>Alphaproteobacteria</taxon>
        <taxon>Hyphomicrobiales</taxon>
        <taxon>Methylocystaceae</taxon>
        <taxon>Methylocystis</taxon>
    </lineage>
</organism>
<evidence type="ECO:0000259" key="9">
    <source>
        <dbReference type="Pfam" id="PF02449"/>
    </source>
</evidence>
<dbReference type="SUPFAM" id="SSF52317">
    <property type="entry name" value="Class I glutamine amidotransferase-like"/>
    <property type="match status" value="1"/>
</dbReference>
<proteinExistence type="inferred from homology"/>
<comment type="similarity">
    <text evidence="2 8">Belongs to the glycosyl hydrolase 42 family.</text>
</comment>
<dbReference type="SUPFAM" id="SSF51011">
    <property type="entry name" value="Glycosyl hydrolase domain"/>
    <property type="match status" value="1"/>
</dbReference>
<accession>A0ABU7XET1</accession>
<keyword evidence="5 8" id="KW-0378">Hydrolase</keyword>
<evidence type="ECO:0000256" key="1">
    <source>
        <dbReference type="ARBA" id="ARBA00001412"/>
    </source>
</evidence>
<dbReference type="Proteomes" id="UP001350748">
    <property type="component" value="Unassembled WGS sequence"/>
</dbReference>
<evidence type="ECO:0000256" key="2">
    <source>
        <dbReference type="ARBA" id="ARBA00005940"/>
    </source>
</evidence>
<keyword evidence="4" id="KW-0479">Metal-binding</keyword>
<dbReference type="EC" id="3.2.1.23" evidence="3 8"/>
<evidence type="ECO:0000256" key="3">
    <source>
        <dbReference type="ARBA" id="ARBA00012756"/>
    </source>
</evidence>
<dbReference type="Gene3D" id="3.40.50.880">
    <property type="match status" value="1"/>
</dbReference>
<dbReference type="PANTHER" id="PTHR36447:SF2">
    <property type="entry name" value="BETA-GALACTOSIDASE YESZ"/>
    <property type="match status" value="1"/>
</dbReference>